<dbReference type="GO" id="GO:0002161">
    <property type="term" value="F:aminoacyl-tRNA deacylase activity"/>
    <property type="evidence" value="ECO:0007669"/>
    <property type="project" value="InterPro"/>
</dbReference>
<feature type="domain" description="Methionyl/Valyl/Leucyl/Isoleucyl-tRNA synthetase anticodon-binding" evidence="9">
    <location>
        <begin position="606"/>
        <end position="753"/>
    </location>
</feature>
<dbReference type="Gene3D" id="3.90.740.10">
    <property type="entry name" value="Valyl/Leucyl/Isoleucyl-tRNA synthetase, editing domain"/>
    <property type="match status" value="1"/>
</dbReference>
<dbReference type="InterPro" id="IPR002300">
    <property type="entry name" value="aa-tRNA-synth_Ia"/>
</dbReference>
<dbReference type="CDD" id="cd07067">
    <property type="entry name" value="HP_PGM_like"/>
    <property type="match status" value="1"/>
</dbReference>
<name>A0A0G0LY55_9BACT</name>
<dbReference type="InterPro" id="IPR014729">
    <property type="entry name" value="Rossmann-like_a/b/a_fold"/>
</dbReference>
<protein>
    <submittedName>
        <fullName evidence="10">Isoleucine-tRNA ligase</fullName>
    </submittedName>
</protein>
<dbReference type="AlphaFoldDB" id="A0A0G0LY55"/>
<organism evidence="10 11">
    <name type="scientific">Candidatus Daviesbacteria bacterium GW2011_GWA2_38_24</name>
    <dbReference type="NCBI Taxonomy" id="1618422"/>
    <lineage>
        <taxon>Bacteria</taxon>
        <taxon>Candidatus Daviesiibacteriota</taxon>
    </lineage>
</organism>
<keyword evidence="1 10" id="KW-0436">Ligase</keyword>
<evidence type="ECO:0000256" key="6">
    <source>
        <dbReference type="ARBA" id="ARBA00048359"/>
    </source>
</evidence>
<dbReference type="Pfam" id="PF00300">
    <property type="entry name" value="His_Phos_1"/>
    <property type="match status" value="1"/>
</dbReference>
<dbReference type="EMBL" id="LBUP01000006">
    <property type="protein sequence ID" value="KKQ66329.1"/>
    <property type="molecule type" value="Genomic_DNA"/>
</dbReference>
<sequence>MTGKDLIGLEYETLFSFLSDLVSENEKSKLEKVYKVYEADFVNTEDGTGIVHTAVMYGQDDFILGTKVGLPKQHLVNLEGKFIKGTGFLEGRFVKEKDMNDKPTLDVDIIKYLTDRNLFFKKENYQHSYPHCWRCHTALIYYARDSWYVKMSDPRIKKELISENKEINWEPEHIRDGRFGEWLKEIKDWAISRERYWGTPLPVWICESCKKVEVVGSIEDLKTKTKKSGNKYFIMRHGEAIDNAKHLDDPKGDPNNHLTEKGKNEIIVSAQDLKDKNIDIIISSPFLRTRETSEIVRQELDLSKKVLLVDDRLHEYNEPNISFVKQRIGEFIFEIEKIHTGKNILIISHGNPIWVLENIVGLKNDESFTENKIFQTAEVQEIQFFLFPHNENYELDLHRPYIDEVPLVCAHSTDSGQACGGNLIRTREVMDVWLDSGCMPFAQDHYPFDFAQGKTFENIELPYPADFICEAIDQTRGWFYTLHAVGILMGQGRAFKNVICLGHLLDVAGKKMSKSLGNVVDPWAMIDKYGVDTLRLWMYSVNQPGESKNFDEKTVLLLQQQVFGLLYNVLSFYELYRDRNLEKIHLTPSPLSLVRRGVGEKSNVLDQWILARLDQLIETVTKNLDSYKLLEPVRGVRDFINDLSIWYLRRSRDRIKNKDQEAKETLYFVLKTLAKVLAPFAPFAAEDIWLKLRNEDDIESVHLAEWPKMSKTVFDIFGQGNKKVLNNMQLVREIVSLGLKERQKTGIPVRQPLASLKLKVESKKLASKYNSLISDELNVKEIIFDNFIENEVELDTTITPELKQEGDYRELLRALQDMRKKFGFTPSDVVKLFFETNDEGEKLIQKFENEIKKTVLVSQIEFRENGGEEIKINDFVFKIKVEK</sequence>
<dbReference type="Pfam" id="PF08264">
    <property type="entry name" value="Anticodon_1"/>
    <property type="match status" value="1"/>
</dbReference>
<dbReference type="GO" id="GO:0000049">
    <property type="term" value="F:tRNA binding"/>
    <property type="evidence" value="ECO:0007669"/>
    <property type="project" value="InterPro"/>
</dbReference>
<dbReference type="Gene3D" id="3.40.50.620">
    <property type="entry name" value="HUPs"/>
    <property type="match status" value="2"/>
</dbReference>
<proteinExistence type="predicted"/>
<dbReference type="SUPFAM" id="SSF52374">
    <property type="entry name" value="Nucleotidylyl transferase"/>
    <property type="match status" value="1"/>
</dbReference>
<comment type="caution">
    <text evidence="10">The sequence shown here is derived from an EMBL/GenBank/DDBJ whole genome shotgun (WGS) entry which is preliminary data.</text>
</comment>
<evidence type="ECO:0000256" key="1">
    <source>
        <dbReference type="ARBA" id="ARBA00022598"/>
    </source>
</evidence>
<evidence type="ECO:0000256" key="7">
    <source>
        <dbReference type="PIRSR" id="PIRSR613078-2"/>
    </source>
</evidence>
<keyword evidence="5" id="KW-0030">Aminoacyl-tRNA synthetase</keyword>
<evidence type="ECO:0000256" key="4">
    <source>
        <dbReference type="ARBA" id="ARBA00022917"/>
    </source>
</evidence>
<dbReference type="Gene3D" id="1.10.730.10">
    <property type="entry name" value="Isoleucyl-tRNA Synthetase, Domain 1"/>
    <property type="match status" value="1"/>
</dbReference>
<evidence type="ECO:0000259" key="9">
    <source>
        <dbReference type="Pfam" id="PF08264"/>
    </source>
</evidence>
<dbReference type="Proteomes" id="UP000034235">
    <property type="component" value="Unassembled WGS sequence"/>
</dbReference>
<dbReference type="InterPro" id="IPR029033">
    <property type="entry name" value="His_PPase_superfam"/>
</dbReference>
<dbReference type="SUPFAM" id="SSF53254">
    <property type="entry name" value="Phosphoglycerate mutase-like"/>
    <property type="match status" value="1"/>
</dbReference>
<dbReference type="GO" id="GO:0004822">
    <property type="term" value="F:isoleucine-tRNA ligase activity"/>
    <property type="evidence" value="ECO:0007669"/>
    <property type="project" value="UniProtKB-EC"/>
</dbReference>
<dbReference type="InterPro" id="IPR009080">
    <property type="entry name" value="tRNAsynth_Ia_anticodon-bd"/>
</dbReference>
<dbReference type="PANTHER" id="PTHR42780:SF1">
    <property type="entry name" value="ISOLEUCINE--TRNA LIGASE, CYTOPLASMIC"/>
    <property type="match status" value="1"/>
</dbReference>
<feature type="binding site" evidence="7">
    <location>
        <begin position="236"/>
        <end position="243"/>
    </location>
    <ligand>
        <name>substrate</name>
    </ligand>
</feature>
<dbReference type="InterPro" id="IPR013155">
    <property type="entry name" value="M/V/L/I-tRNA-synth_anticd-bd"/>
</dbReference>
<dbReference type="GO" id="GO:0006428">
    <property type="term" value="P:isoleucyl-tRNA aminoacylation"/>
    <property type="evidence" value="ECO:0007669"/>
    <property type="project" value="TreeGrafter"/>
</dbReference>
<reference evidence="10 11" key="1">
    <citation type="journal article" date="2015" name="Nature">
        <title>rRNA introns, odd ribosomes, and small enigmatic genomes across a large radiation of phyla.</title>
        <authorList>
            <person name="Brown C.T."/>
            <person name="Hug L.A."/>
            <person name="Thomas B.C."/>
            <person name="Sharon I."/>
            <person name="Castelle C.J."/>
            <person name="Singh A."/>
            <person name="Wilkins M.J."/>
            <person name="Williams K.H."/>
            <person name="Banfield J.F."/>
        </authorList>
    </citation>
    <scope>NUCLEOTIDE SEQUENCE [LARGE SCALE GENOMIC DNA]</scope>
</reference>
<evidence type="ECO:0000256" key="5">
    <source>
        <dbReference type="ARBA" id="ARBA00023146"/>
    </source>
</evidence>
<keyword evidence="3" id="KW-0067">ATP-binding</keyword>
<dbReference type="PANTHER" id="PTHR42780">
    <property type="entry name" value="SOLEUCYL-TRNA SYNTHETASE"/>
    <property type="match status" value="1"/>
</dbReference>
<evidence type="ECO:0000256" key="3">
    <source>
        <dbReference type="ARBA" id="ARBA00022840"/>
    </source>
</evidence>
<evidence type="ECO:0000256" key="2">
    <source>
        <dbReference type="ARBA" id="ARBA00022741"/>
    </source>
</evidence>
<dbReference type="GO" id="GO:0005524">
    <property type="term" value="F:ATP binding"/>
    <property type="evidence" value="ECO:0007669"/>
    <property type="project" value="UniProtKB-KW"/>
</dbReference>
<dbReference type="SUPFAM" id="SSF50677">
    <property type="entry name" value="ValRS/IleRS/LeuRS editing domain"/>
    <property type="match status" value="1"/>
</dbReference>
<feature type="domain" description="Aminoacyl-tRNA synthetase class Ia" evidence="8">
    <location>
        <begin position="28"/>
        <end position="230"/>
    </location>
</feature>
<feature type="binding site" evidence="7">
    <location>
        <position position="288"/>
    </location>
    <ligand>
        <name>substrate</name>
    </ligand>
</feature>
<accession>A0A0G0LY55</accession>
<keyword evidence="4" id="KW-0648">Protein biosynthesis</keyword>
<evidence type="ECO:0000313" key="11">
    <source>
        <dbReference type="Proteomes" id="UP000034235"/>
    </source>
</evidence>
<gene>
    <name evidence="10" type="ORF">US86_C0006G0009</name>
</gene>
<evidence type="ECO:0000259" key="8">
    <source>
        <dbReference type="Pfam" id="PF00133"/>
    </source>
</evidence>
<dbReference type="InterPro" id="IPR033709">
    <property type="entry name" value="Anticodon_Ile_ABEc"/>
</dbReference>
<dbReference type="Pfam" id="PF00133">
    <property type="entry name" value="tRNA-synt_1"/>
    <property type="match status" value="2"/>
</dbReference>
<dbReference type="InterPro" id="IPR023586">
    <property type="entry name" value="Ile-tRNA-ligase_type2"/>
</dbReference>
<dbReference type="InterPro" id="IPR013078">
    <property type="entry name" value="His_Pase_superF_clade-1"/>
</dbReference>
<comment type="catalytic activity">
    <reaction evidence="6">
        <text>tRNA(Ile) + L-isoleucine + ATP = L-isoleucyl-tRNA(Ile) + AMP + diphosphate</text>
        <dbReference type="Rhea" id="RHEA:11060"/>
        <dbReference type="Rhea" id="RHEA-COMP:9666"/>
        <dbReference type="Rhea" id="RHEA-COMP:9695"/>
        <dbReference type="ChEBI" id="CHEBI:30616"/>
        <dbReference type="ChEBI" id="CHEBI:33019"/>
        <dbReference type="ChEBI" id="CHEBI:58045"/>
        <dbReference type="ChEBI" id="CHEBI:78442"/>
        <dbReference type="ChEBI" id="CHEBI:78528"/>
        <dbReference type="ChEBI" id="CHEBI:456215"/>
        <dbReference type="EC" id="6.1.1.5"/>
    </reaction>
</comment>
<dbReference type="Pfam" id="PF19302">
    <property type="entry name" value="DUF5915"/>
    <property type="match status" value="1"/>
</dbReference>
<dbReference type="CDD" id="cd07961">
    <property type="entry name" value="Anticodon_Ia_Ile_ABEc"/>
    <property type="match status" value="1"/>
</dbReference>
<dbReference type="PATRIC" id="fig|1618422.5.peg.846"/>
<evidence type="ECO:0000313" key="10">
    <source>
        <dbReference type="EMBL" id="KKQ66329.1"/>
    </source>
</evidence>
<dbReference type="SMART" id="SM00855">
    <property type="entry name" value="PGAM"/>
    <property type="match status" value="1"/>
</dbReference>
<keyword evidence="2" id="KW-0547">Nucleotide-binding</keyword>
<feature type="domain" description="Aminoacyl-tRNA synthetase class Ia" evidence="8">
    <location>
        <begin position="417"/>
        <end position="542"/>
    </location>
</feature>
<dbReference type="InterPro" id="IPR009008">
    <property type="entry name" value="Val/Leu/Ile-tRNA-synth_edit"/>
</dbReference>
<dbReference type="SUPFAM" id="SSF47323">
    <property type="entry name" value="Anticodon-binding domain of a subclass of class I aminoacyl-tRNA synthetases"/>
    <property type="match status" value="1"/>
</dbReference>